<proteinExistence type="predicted"/>
<evidence type="ECO:0000313" key="3">
    <source>
        <dbReference type="Proteomes" id="UP001595839"/>
    </source>
</evidence>
<feature type="region of interest" description="Disordered" evidence="1">
    <location>
        <begin position="1"/>
        <end position="140"/>
    </location>
</feature>
<organism evidence="2 3">
    <name type="scientific">Streptomyces vulcanius</name>
    <dbReference type="NCBI Taxonomy" id="1441876"/>
    <lineage>
        <taxon>Bacteria</taxon>
        <taxon>Bacillati</taxon>
        <taxon>Actinomycetota</taxon>
        <taxon>Actinomycetes</taxon>
        <taxon>Kitasatosporales</taxon>
        <taxon>Streptomycetaceae</taxon>
        <taxon>Streptomyces</taxon>
    </lineage>
</organism>
<dbReference type="InterPro" id="IPR043129">
    <property type="entry name" value="ATPase_NBD"/>
</dbReference>
<comment type="caution">
    <text evidence="2">The sequence shown here is derived from an EMBL/GenBank/DDBJ whole genome shotgun (WGS) entry which is preliminary data.</text>
</comment>
<name>A0ABV9AUD4_9ACTN</name>
<feature type="compositionally biased region" description="Pro residues" evidence="1">
    <location>
        <begin position="74"/>
        <end position="84"/>
    </location>
</feature>
<keyword evidence="3" id="KW-1185">Reference proteome</keyword>
<dbReference type="EMBL" id="JBHSFK010000016">
    <property type="protein sequence ID" value="MFC4502696.1"/>
    <property type="molecule type" value="Genomic_DNA"/>
</dbReference>
<dbReference type="Proteomes" id="UP001595839">
    <property type="component" value="Unassembled WGS sequence"/>
</dbReference>
<reference evidence="3" key="1">
    <citation type="journal article" date="2019" name="Int. J. Syst. Evol. Microbiol.">
        <title>The Global Catalogue of Microorganisms (GCM) 10K type strain sequencing project: providing services to taxonomists for standard genome sequencing and annotation.</title>
        <authorList>
            <consortium name="The Broad Institute Genomics Platform"/>
            <consortium name="The Broad Institute Genome Sequencing Center for Infectious Disease"/>
            <person name="Wu L."/>
            <person name="Ma J."/>
        </authorList>
    </citation>
    <scope>NUCLEOTIDE SEQUENCE [LARGE SCALE GENOMIC DNA]</scope>
    <source>
        <strain evidence="3">CGMCC 4.7177</strain>
    </source>
</reference>
<accession>A0ABV9AUD4</accession>
<evidence type="ECO:0000256" key="1">
    <source>
        <dbReference type="SAM" id="MobiDB-lite"/>
    </source>
</evidence>
<dbReference type="SUPFAM" id="SSF53067">
    <property type="entry name" value="Actin-like ATPase domain"/>
    <property type="match status" value="1"/>
</dbReference>
<evidence type="ECO:0000313" key="2">
    <source>
        <dbReference type="EMBL" id="MFC4502696.1"/>
    </source>
</evidence>
<protein>
    <submittedName>
        <fullName evidence="2">Uncharacterized protein</fullName>
    </submittedName>
</protein>
<dbReference type="RefSeq" id="WP_381168700.1">
    <property type="nucleotide sequence ID" value="NZ_JBHSFK010000016.1"/>
</dbReference>
<sequence length="1265" mass="136089">MSNSALRVTFTVPDGGELPDPGALSEESREALGSARQRATEWAETPVRPEYAHPVPPEDARPGPAPADRFPGPGGSPGPGPRVPLQPGQPLDGPPHGYGTPGAPHGYGAPGAPHPSPPYPEAPPPPANPATPQPTAQPAAQVIPDGSASYVLVPDADGYLLPDVLLEHVGSPAHLTAHLPAEVRVRHPEGERLPALLTNALAKAWSAGGHGAFSVEGPRRISHGARLALFAVHPQSSAAAPVRDARPLRLTVGWRVQYTGADPTAGGAAHADVVLLLWPPGRPAPTPRTPAADHLVLRRPGRTVEGLAAAVDFGTTASTVTLLGRHHTGKHVDAHQAATLAERLAALTAPPDDAPRAWKSALETLRAGQLEIGGPLGRAPGGAEALTQLDNLAVATRVLLWAEETRFGTDDPELRHWLVEQLHALTSATVRTPALDLHELEPVDFHYGEGTSTRAPATSLREVEGNQDRAGVSRGRGLAYELTPEETEGITGIKRKLLTTPVDGGPDQGSTPVHLAQHVYHLLVDRAERSAHGNEPGQPGRLSTLLLTYPTSATPVARRQLQDLVRDGLSVANVELLTDEGLAAGLYFVMRDLTANLDLGLETLRASSRPVPGEPDSWRTVMLVVDIGGGTTDIALLDLILRDLTPALEPSVRFTSGRAYLLEPRILGTIGHGQLGGDLLTLLVLYWIKAALLDHVGTGDQERSGERLSARVARQAEGNRESLVSPEVREVLRAALPTHWHEYGRELEDAEEVRLREARFSTLWRLAERVKRALGEENGDARLTDGELDDLRQRFEPLQNLAGPVVFSQDEFRILVEPFVRQAAEMAAGLVSDAFRRMSAGPGEAGGANARGGAADAAPYLDRVVLAGRSSTMAAVGRALHQALRKTDYQHGRVTRKVAWNPERLEVETGFLAKQATSLGAAWLNRVRGRVGAFRGDSGGMIHSELSVVTQGLFSCLPCDFSLQGLAAGARELFSSGTPFEQLGADTSLGLASPWRQVVRTPSVIRPRAGSSPIPWGILEVENRARRAGCDMSSPAWDFDRGAEMRFRICVDERLNLTAEFRHGPRQHYWIPDEHGADRRESLPLNNRAGLRFAPHQPTVRVPGEICAATQEWGSPGFAPQEVFPGDRSEAGKPLLVYFPDLFHVGADPDPLVEPTPGRIAELHLAQQDEKAEFLHFYVRDPQGGDPVHLGKLRVPAANPHALSSPVRVTLDARGELRLHRGALRTPEVGSFVEAEQRPGWVHRVPMEITAREYQAGWDPDSGEH</sequence>
<dbReference type="Gene3D" id="3.90.640.10">
    <property type="entry name" value="Actin, Chain A, domain 4"/>
    <property type="match status" value="1"/>
</dbReference>
<feature type="compositionally biased region" description="Pro residues" evidence="1">
    <location>
        <begin position="112"/>
        <end position="132"/>
    </location>
</feature>
<dbReference type="Gene3D" id="3.30.420.40">
    <property type="match status" value="2"/>
</dbReference>
<feature type="compositionally biased region" description="Low complexity" evidence="1">
    <location>
        <begin position="85"/>
        <end position="111"/>
    </location>
</feature>
<gene>
    <name evidence="2" type="ORF">ACFPIH_24815</name>
</gene>